<gene>
    <name evidence="3" type="ordered locus">GSU1785</name>
</gene>
<keyword evidence="1" id="KW-0732">Signal</keyword>
<dbReference type="AlphaFoldDB" id="Q74C89"/>
<dbReference type="EnsemblBacteria" id="AAR35162">
    <property type="protein sequence ID" value="AAR35162"/>
    <property type="gene ID" value="GSU1785"/>
</dbReference>
<evidence type="ECO:0000256" key="1">
    <source>
        <dbReference type="SAM" id="SignalP"/>
    </source>
</evidence>
<dbReference type="Proteomes" id="UP000000577">
    <property type="component" value="Chromosome"/>
</dbReference>
<feature type="signal peptide" evidence="1">
    <location>
        <begin position="1"/>
        <end position="33"/>
    </location>
</feature>
<feature type="chain" id="PRO_5004284977" evidence="1">
    <location>
        <begin position="34"/>
        <end position="147"/>
    </location>
</feature>
<dbReference type="OrthoDB" id="5398715at2"/>
<dbReference type="SUPFAM" id="SSF48695">
    <property type="entry name" value="Multiheme cytochromes"/>
    <property type="match status" value="1"/>
</dbReference>
<organism evidence="3 4">
    <name type="scientific">Geobacter sulfurreducens (strain ATCC 51573 / DSM 12127 / PCA)</name>
    <dbReference type="NCBI Taxonomy" id="243231"/>
    <lineage>
        <taxon>Bacteria</taxon>
        <taxon>Pseudomonadati</taxon>
        <taxon>Thermodesulfobacteriota</taxon>
        <taxon>Desulfuromonadia</taxon>
        <taxon>Geobacterales</taxon>
        <taxon>Geobacteraceae</taxon>
        <taxon>Geobacter</taxon>
    </lineage>
</organism>
<sequence>MSLYAPGSRKLVFFNAFVAVSLWATLNAQSVSAAERVSPHDAQGACLSCHIATERDLRSDRLSGDGKSQLKSDANGVCLQCHGIDFGHGVGKKPEMNRKGLPLDGDGLIACAITCHDMHVVAAENPHQKAYHLRIPVEDLCFSCHDR</sequence>
<dbReference type="InterPro" id="IPR036280">
    <property type="entry name" value="Multihaem_cyt_sf"/>
</dbReference>
<keyword evidence="4" id="KW-1185">Reference proteome</keyword>
<reference evidence="3 4" key="1">
    <citation type="journal article" date="2003" name="Science">
        <title>Genome of Geobacter sulfurreducens: metal reduction in subsurface environments.</title>
        <authorList>
            <person name="Methe B.A."/>
            <person name="Nelson K.E."/>
            <person name="Eisen J.A."/>
            <person name="Paulsen I.T."/>
            <person name="Nelson W."/>
            <person name="Heidelberg J.F."/>
            <person name="Wu D."/>
            <person name="Wu M."/>
            <person name="Ward N."/>
            <person name="Beanan M.J."/>
            <person name="Dodson R.J."/>
            <person name="Madupu R."/>
            <person name="Brinkac L.M."/>
            <person name="Daugherty S.C."/>
            <person name="DeBoy R.T."/>
            <person name="Durkin A.S."/>
            <person name="Gwinn M."/>
            <person name="Kolonay J.F."/>
            <person name="Sullivan S.A."/>
            <person name="Haft D.H."/>
            <person name="Selengut J."/>
            <person name="Davidsen T.M."/>
            <person name="Zafar N."/>
            <person name="White O."/>
            <person name="Tran B."/>
            <person name="Romero C."/>
            <person name="Forberger H.A."/>
            <person name="Weidman J."/>
            <person name="Khouri H."/>
            <person name="Feldblyum T.V."/>
            <person name="Utterback T.R."/>
            <person name="Van Aken S.E."/>
            <person name="Lovley D.R."/>
            <person name="Fraser C.M."/>
        </authorList>
    </citation>
    <scope>NUCLEOTIDE SEQUENCE [LARGE SCALE GENOMIC DNA]</scope>
    <source>
        <strain evidence="4">ATCC 51573 / DSM 12127 / PCA</strain>
    </source>
</reference>
<dbReference type="PATRIC" id="fig|243231.5.peg.1824"/>
<dbReference type="KEGG" id="gsu:GSU1785"/>
<protein>
    <submittedName>
        <fullName evidence="3">Cytochrome c</fullName>
    </submittedName>
</protein>
<accession>Q74C89</accession>
<evidence type="ECO:0000313" key="3">
    <source>
        <dbReference type="EMBL" id="AAR35162.1"/>
    </source>
</evidence>
<dbReference type="InterPro" id="IPR010177">
    <property type="entry name" value="Paired_CXXCH_1"/>
</dbReference>
<feature type="domain" description="Doubled CXXCH motif" evidence="2">
    <location>
        <begin position="42"/>
        <end position="83"/>
    </location>
</feature>
<dbReference type="RefSeq" id="WP_010942429.1">
    <property type="nucleotide sequence ID" value="NC_002939.5"/>
</dbReference>
<dbReference type="HOGENOM" id="CLU_147927_0_0_7"/>
<dbReference type="STRING" id="243231.GSU1785"/>
<proteinExistence type="predicted"/>
<dbReference type="EMBL" id="AE017180">
    <property type="protein sequence ID" value="AAR35162.1"/>
    <property type="molecule type" value="Genomic_DNA"/>
</dbReference>
<name>Q74C89_GEOSL</name>
<evidence type="ECO:0000313" key="4">
    <source>
        <dbReference type="Proteomes" id="UP000000577"/>
    </source>
</evidence>
<dbReference type="Pfam" id="PF09699">
    <property type="entry name" value="Paired_CXXCH_1"/>
    <property type="match status" value="1"/>
</dbReference>
<evidence type="ECO:0000259" key="2">
    <source>
        <dbReference type="Pfam" id="PF09699"/>
    </source>
</evidence>
<reference evidence="3 4" key="2">
    <citation type="journal article" date="2012" name="BMC Genomics">
        <title>Comparative genomic analysis of Geobacter sulfurreducens KN400, a strain with enhanced capacity for extracellular electron transfer and electricity production.</title>
        <authorList>
            <person name="Butler J.E."/>
            <person name="Young N.D."/>
            <person name="Aklujkar M."/>
            <person name="Lovley D.R."/>
        </authorList>
    </citation>
    <scope>NUCLEOTIDE SEQUENCE [LARGE SCALE GENOMIC DNA]</scope>
    <source>
        <strain evidence="4">ATCC 51573 / DSM 12127 / PCA</strain>
    </source>
</reference>
<dbReference type="InParanoid" id="Q74C89"/>